<organism evidence="1 2">
    <name type="scientific">Mycolicibacterium phocaicum</name>
    <dbReference type="NCBI Taxonomy" id="319706"/>
    <lineage>
        <taxon>Bacteria</taxon>
        <taxon>Bacillati</taxon>
        <taxon>Actinomycetota</taxon>
        <taxon>Actinomycetes</taxon>
        <taxon>Mycobacteriales</taxon>
        <taxon>Mycobacteriaceae</taxon>
        <taxon>Mycolicibacterium</taxon>
    </lineage>
</organism>
<name>A0A7I7ZUQ3_9MYCO</name>
<protein>
    <submittedName>
        <fullName evidence="1">Uncharacterized protein</fullName>
    </submittedName>
</protein>
<dbReference type="AlphaFoldDB" id="A0A7I7ZUQ3"/>
<gene>
    <name evidence="1" type="ORF">C1S79_21155</name>
</gene>
<dbReference type="RefSeq" id="WP_138250388.1">
    <property type="nucleotide sequence ID" value="NZ_AP022616.1"/>
</dbReference>
<evidence type="ECO:0000313" key="1">
    <source>
        <dbReference type="EMBL" id="TLH63684.1"/>
    </source>
</evidence>
<proteinExistence type="predicted"/>
<evidence type="ECO:0000313" key="2">
    <source>
        <dbReference type="Proteomes" id="UP000309984"/>
    </source>
</evidence>
<keyword evidence="2" id="KW-1185">Reference proteome</keyword>
<comment type="caution">
    <text evidence="1">The sequence shown here is derived from an EMBL/GenBank/DDBJ whole genome shotgun (WGS) entry which is preliminary data.</text>
</comment>
<dbReference type="Proteomes" id="UP000309984">
    <property type="component" value="Unassembled WGS sequence"/>
</dbReference>
<sequence length="69" mass="7696">MREFLVAIAPLACPVGMGLMLWMMMRGNHSGTEAERPEVAQLRAEIAELKAARVWFPRDRGGFLMPLPA</sequence>
<reference evidence="1 2" key="1">
    <citation type="submission" date="2018-01" db="EMBL/GenBank/DDBJ databases">
        <title>Comparative genomics of Mycobacterium mucogenicum and Mycobacterium neoaurum clade members emphasizing tRNA and non-coding RNA.</title>
        <authorList>
            <person name="Behra P.R.K."/>
            <person name="Pettersson B.M.F."/>
            <person name="Das S."/>
            <person name="Dasgupta S."/>
            <person name="Kirsebom L.A."/>
        </authorList>
    </citation>
    <scope>NUCLEOTIDE SEQUENCE [LARGE SCALE GENOMIC DNA]</scope>
    <source>
        <strain evidence="1 2">DSM 45104</strain>
    </source>
</reference>
<accession>A0A7I7ZUQ3</accession>
<dbReference type="EMBL" id="POTM01000052">
    <property type="protein sequence ID" value="TLH63684.1"/>
    <property type="molecule type" value="Genomic_DNA"/>
</dbReference>